<evidence type="ECO:0000313" key="2">
    <source>
        <dbReference type="EMBL" id="KAF9792642.1"/>
    </source>
</evidence>
<proteinExistence type="inferred from homology"/>
<dbReference type="InterPro" id="IPR007325">
    <property type="entry name" value="KFase/CYL"/>
</dbReference>
<dbReference type="PANTHER" id="PTHR34861:SF10">
    <property type="entry name" value="CYCLASE"/>
    <property type="match status" value="1"/>
</dbReference>
<dbReference type="GO" id="GO:0019441">
    <property type="term" value="P:L-tryptophan catabolic process to kynurenine"/>
    <property type="evidence" value="ECO:0007669"/>
    <property type="project" value="InterPro"/>
</dbReference>
<dbReference type="Pfam" id="PF04199">
    <property type="entry name" value="Cyclase"/>
    <property type="match status" value="1"/>
</dbReference>
<comment type="similarity">
    <text evidence="1">Belongs to the Cyclase 1 superfamily.</text>
</comment>
<gene>
    <name evidence="2" type="ORF">BJ322DRAFT_1030529</name>
</gene>
<protein>
    <recommendedName>
        <fullName evidence="4">Cyclase</fullName>
    </recommendedName>
</protein>
<evidence type="ECO:0000313" key="3">
    <source>
        <dbReference type="Proteomes" id="UP000736335"/>
    </source>
</evidence>
<organism evidence="2 3">
    <name type="scientific">Thelephora terrestris</name>
    <dbReference type="NCBI Taxonomy" id="56493"/>
    <lineage>
        <taxon>Eukaryota</taxon>
        <taxon>Fungi</taxon>
        <taxon>Dikarya</taxon>
        <taxon>Basidiomycota</taxon>
        <taxon>Agaricomycotina</taxon>
        <taxon>Agaricomycetes</taxon>
        <taxon>Thelephorales</taxon>
        <taxon>Thelephoraceae</taxon>
        <taxon>Thelephora</taxon>
    </lineage>
</organism>
<evidence type="ECO:0000256" key="1">
    <source>
        <dbReference type="ARBA" id="ARBA00007865"/>
    </source>
</evidence>
<dbReference type="SUPFAM" id="SSF102198">
    <property type="entry name" value="Putative cyclase"/>
    <property type="match status" value="1"/>
</dbReference>
<dbReference type="AlphaFoldDB" id="A0A9P6HRN1"/>
<dbReference type="GO" id="GO:0004061">
    <property type="term" value="F:arylformamidase activity"/>
    <property type="evidence" value="ECO:0007669"/>
    <property type="project" value="InterPro"/>
</dbReference>
<dbReference type="PANTHER" id="PTHR34861">
    <property type="match status" value="1"/>
</dbReference>
<comment type="caution">
    <text evidence="2">The sequence shown here is derived from an EMBL/GenBank/DDBJ whole genome shotgun (WGS) entry which is preliminary data.</text>
</comment>
<reference evidence="2" key="2">
    <citation type="submission" date="2020-11" db="EMBL/GenBank/DDBJ databases">
        <authorList>
            <consortium name="DOE Joint Genome Institute"/>
            <person name="Kuo A."/>
            <person name="Miyauchi S."/>
            <person name="Kiss E."/>
            <person name="Drula E."/>
            <person name="Kohler A."/>
            <person name="Sanchez-Garcia M."/>
            <person name="Andreopoulos B."/>
            <person name="Barry K.W."/>
            <person name="Bonito G."/>
            <person name="Buee M."/>
            <person name="Carver A."/>
            <person name="Chen C."/>
            <person name="Cichocki N."/>
            <person name="Clum A."/>
            <person name="Culley D."/>
            <person name="Crous P.W."/>
            <person name="Fauchery L."/>
            <person name="Girlanda M."/>
            <person name="Hayes R."/>
            <person name="Keri Z."/>
            <person name="Labutti K."/>
            <person name="Lipzen A."/>
            <person name="Lombard V."/>
            <person name="Magnuson J."/>
            <person name="Maillard F."/>
            <person name="Morin E."/>
            <person name="Murat C."/>
            <person name="Nolan M."/>
            <person name="Ohm R."/>
            <person name="Pangilinan J."/>
            <person name="Pereira M."/>
            <person name="Perotto S."/>
            <person name="Peter M."/>
            <person name="Riley R."/>
            <person name="Sitrit Y."/>
            <person name="Stielow B."/>
            <person name="Szollosi G."/>
            <person name="Zifcakova L."/>
            <person name="Stursova M."/>
            <person name="Spatafora J.W."/>
            <person name="Tedersoo L."/>
            <person name="Vaario L.-M."/>
            <person name="Yamada A."/>
            <person name="Yan M."/>
            <person name="Wang P."/>
            <person name="Xu J."/>
            <person name="Bruns T."/>
            <person name="Baldrian P."/>
            <person name="Vilgalys R."/>
            <person name="Henrissat B."/>
            <person name="Grigoriev I.V."/>
            <person name="Hibbett D."/>
            <person name="Nagy L.G."/>
            <person name="Martin F.M."/>
        </authorList>
    </citation>
    <scope>NUCLEOTIDE SEQUENCE</scope>
    <source>
        <strain evidence="2">UH-Tt-Lm1</strain>
    </source>
</reference>
<accession>A0A9P6HRN1</accession>
<reference evidence="2" key="1">
    <citation type="journal article" date="2020" name="Nat. Commun.">
        <title>Large-scale genome sequencing of mycorrhizal fungi provides insights into the early evolution of symbiotic traits.</title>
        <authorList>
            <person name="Miyauchi S."/>
            <person name="Kiss E."/>
            <person name="Kuo A."/>
            <person name="Drula E."/>
            <person name="Kohler A."/>
            <person name="Sanchez-Garcia M."/>
            <person name="Morin E."/>
            <person name="Andreopoulos B."/>
            <person name="Barry K.W."/>
            <person name="Bonito G."/>
            <person name="Buee M."/>
            <person name="Carver A."/>
            <person name="Chen C."/>
            <person name="Cichocki N."/>
            <person name="Clum A."/>
            <person name="Culley D."/>
            <person name="Crous P.W."/>
            <person name="Fauchery L."/>
            <person name="Girlanda M."/>
            <person name="Hayes R.D."/>
            <person name="Keri Z."/>
            <person name="LaButti K."/>
            <person name="Lipzen A."/>
            <person name="Lombard V."/>
            <person name="Magnuson J."/>
            <person name="Maillard F."/>
            <person name="Murat C."/>
            <person name="Nolan M."/>
            <person name="Ohm R.A."/>
            <person name="Pangilinan J."/>
            <person name="Pereira M.F."/>
            <person name="Perotto S."/>
            <person name="Peter M."/>
            <person name="Pfister S."/>
            <person name="Riley R."/>
            <person name="Sitrit Y."/>
            <person name="Stielow J.B."/>
            <person name="Szollosi G."/>
            <person name="Zifcakova L."/>
            <person name="Stursova M."/>
            <person name="Spatafora J.W."/>
            <person name="Tedersoo L."/>
            <person name="Vaario L.M."/>
            <person name="Yamada A."/>
            <person name="Yan M."/>
            <person name="Wang P."/>
            <person name="Xu J."/>
            <person name="Bruns T."/>
            <person name="Baldrian P."/>
            <person name="Vilgalys R."/>
            <person name="Dunand C."/>
            <person name="Henrissat B."/>
            <person name="Grigoriev I.V."/>
            <person name="Hibbett D."/>
            <person name="Nagy L.G."/>
            <person name="Martin F.M."/>
        </authorList>
    </citation>
    <scope>NUCLEOTIDE SEQUENCE</scope>
    <source>
        <strain evidence="2">UH-Tt-Lm1</strain>
    </source>
</reference>
<dbReference type="Proteomes" id="UP000736335">
    <property type="component" value="Unassembled WGS sequence"/>
</dbReference>
<keyword evidence="3" id="KW-1185">Reference proteome</keyword>
<name>A0A9P6HRN1_9AGAM</name>
<sequence>MILQFLARYFTSQPRLPTFDELPSFHDMPGCGWIWGENDQLGTVNLLSDEIVQRACREEVRIGKSISLNWPINFPEKPLFHRHAARHETHLIHGYDNPALRDDTLFLNPQSGSQWDGLKHFGILEHGIYYNNVKASSIPVGSVDCTDPKAVDPASLKLGIQNWANHGICGRGVLLDMVRYWETKGTPADPWADRAITLNELEECAKAQGVTFRRGDILLLRIGFIRKYCESTNEERDQLATLEVDLSKFAGIEPTDDMKRFLWNNHFSAIASDQPTLEVWPVPEGHLHLHQTLLGLWGMPIGEFFDLEALSQFCFESKRYSFFFSSWPLNILGGVASPPNASAMF</sequence>
<dbReference type="OrthoDB" id="5396at2759"/>
<dbReference type="EMBL" id="WIUZ02000001">
    <property type="protein sequence ID" value="KAF9792642.1"/>
    <property type="molecule type" value="Genomic_DNA"/>
</dbReference>
<dbReference type="Gene3D" id="3.50.30.50">
    <property type="entry name" value="Putative cyclase"/>
    <property type="match status" value="1"/>
</dbReference>
<dbReference type="InterPro" id="IPR037175">
    <property type="entry name" value="KFase_sf"/>
</dbReference>
<evidence type="ECO:0008006" key="4">
    <source>
        <dbReference type="Google" id="ProtNLM"/>
    </source>
</evidence>